<name>A0A2Y9QYV1_TRIMA</name>
<evidence type="ECO:0000313" key="4">
    <source>
        <dbReference type="RefSeq" id="XP_023587277.1"/>
    </source>
</evidence>
<keyword evidence="2" id="KW-0812">Transmembrane</keyword>
<sequence>MTSELVGGWRREEGCERTDASLAVSGEVETHGHAISILFGFWMSFICYTYVAFTGNSRIQSGCGIGASSDEPHTRLQQSRRQGHAKEDQNQVPDAGDILTLSSLDAAILIEPLYCSYYDVRLF</sequence>
<dbReference type="CTD" id="79024"/>
<gene>
    <name evidence="4" type="primary">SMIM2</name>
</gene>
<dbReference type="GeneID" id="105756286"/>
<organism evidence="3 4">
    <name type="scientific">Trichechus manatus latirostris</name>
    <name type="common">Florida manatee</name>
    <dbReference type="NCBI Taxonomy" id="127582"/>
    <lineage>
        <taxon>Eukaryota</taxon>
        <taxon>Metazoa</taxon>
        <taxon>Chordata</taxon>
        <taxon>Craniata</taxon>
        <taxon>Vertebrata</taxon>
        <taxon>Euteleostomi</taxon>
        <taxon>Mammalia</taxon>
        <taxon>Eutheria</taxon>
        <taxon>Afrotheria</taxon>
        <taxon>Sirenia</taxon>
        <taxon>Trichechidae</taxon>
        <taxon>Trichechus</taxon>
    </lineage>
</organism>
<dbReference type="KEGG" id="tmu:105756286"/>
<proteinExistence type="predicted"/>
<reference evidence="4" key="1">
    <citation type="submission" date="2025-08" db="UniProtKB">
        <authorList>
            <consortium name="RefSeq"/>
        </authorList>
    </citation>
    <scope>IDENTIFICATION</scope>
</reference>
<protein>
    <submittedName>
        <fullName evidence="4">LOW QUALITY PROTEIN: small integral membrane protein 2</fullName>
    </submittedName>
</protein>
<evidence type="ECO:0000313" key="3">
    <source>
        <dbReference type="Proteomes" id="UP000248480"/>
    </source>
</evidence>
<keyword evidence="2" id="KW-1133">Transmembrane helix</keyword>
<dbReference type="InParanoid" id="A0A2Y9QYV1"/>
<keyword evidence="3" id="KW-1185">Reference proteome</keyword>
<feature type="transmembrane region" description="Helical" evidence="2">
    <location>
        <begin position="34"/>
        <end position="53"/>
    </location>
</feature>
<feature type="region of interest" description="Disordered" evidence="1">
    <location>
        <begin position="64"/>
        <end position="91"/>
    </location>
</feature>
<evidence type="ECO:0000256" key="2">
    <source>
        <dbReference type="SAM" id="Phobius"/>
    </source>
</evidence>
<accession>A0A2Y9QYV1</accession>
<dbReference type="Proteomes" id="UP000248480">
    <property type="component" value="Unplaced"/>
</dbReference>
<dbReference type="AlphaFoldDB" id="A0A2Y9QYV1"/>
<keyword evidence="2" id="KW-0472">Membrane</keyword>
<dbReference type="RefSeq" id="XP_023587277.1">
    <property type="nucleotide sequence ID" value="XM_023731509.1"/>
</dbReference>
<evidence type="ECO:0000256" key="1">
    <source>
        <dbReference type="SAM" id="MobiDB-lite"/>
    </source>
</evidence>